<accession>C3X9H1</accession>
<dbReference type="InterPro" id="IPR017946">
    <property type="entry name" value="PLC-like_Pdiesterase_TIM-brl"/>
</dbReference>
<name>C3X9H1_OXAFO</name>
<reference evidence="7 8" key="1">
    <citation type="submission" date="2009-02" db="EMBL/GenBank/DDBJ databases">
        <title>The Genome Sequence of Oxalobacter formigenes OXCC13.</title>
        <authorList>
            <consortium name="The Broad Institute Genome Sequencing Platform"/>
            <person name="Ward D."/>
            <person name="Young S.K."/>
            <person name="Kodira C.D."/>
            <person name="Zeng Q."/>
            <person name="Koehrsen M."/>
            <person name="Alvarado L."/>
            <person name="Berlin A."/>
            <person name="Borenstein D."/>
            <person name="Chen Z."/>
            <person name="Engels R."/>
            <person name="Freedman E."/>
            <person name="Gellesch M."/>
            <person name="Goldberg J."/>
            <person name="Griggs A."/>
            <person name="Gujja S."/>
            <person name="Heiman D."/>
            <person name="Hepburn T."/>
            <person name="Howarth C."/>
            <person name="Jen D."/>
            <person name="Larson L."/>
            <person name="Lewis B."/>
            <person name="Mehta T."/>
            <person name="Park D."/>
            <person name="Pearson M."/>
            <person name="Roberts A."/>
            <person name="Saif S."/>
            <person name="Shea T."/>
            <person name="Shenoy N."/>
            <person name="Sisk P."/>
            <person name="Stolte C."/>
            <person name="Sykes S."/>
            <person name="Walk T."/>
            <person name="White J."/>
            <person name="Yandava C."/>
            <person name="Allison M.J."/>
            <person name="Lander E."/>
            <person name="Nusbaum C."/>
            <person name="Galagan J."/>
            <person name="Birren B."/>
        </authorList>
    </citation>
    <scope>NUCLEOTIDE SEQUENCE [LARGE SCALE GENOMIC DNA]</scope>
    <source>
        <strain evidence="7 8">OXCC13</strain>
    </source>
</reference>
<dbReference type="InterPro" id="IPR000909">
    <property type="entry name" value="PLipase_C_PInositol-sp_X_dom"/>
</dbReference>
<dbReference type="Proteomes" id="UP000005089">
    <property type="component" value="Unassembled WGS sequence"/>
</dbReference>
<dbReference type="eggNOG" id="COG0823">
    <property type="taxonomic scope" value="Bacteria"/>
</dbReference>
<feature type="domain" description="Phosphatidylinositol-specific phospholipase C X" evidence="6">
    <location>
        <begin position="54"/>
        <end position="194"/>
    </location>
</feature>
<dbReference type="STRING" id="847.BRW83_1280"/>
<dbReference type="HOGENOM" id="CLU_762546_0_0_4"/>
<organism evidence="7 8">
    <name type="scientific">Oxalobacter formigenes OXCC13</name>
    <dbReference type="NCBI Taxonomy" id="556269"/>
    <lineage>
        <taxon>Bacteria</taxon>
        <taxon>Pseudomonadati</taxon>
        <taxon>Pseudomonadota</taxon>
        <taxon>Betaproteobacteria</taxon>
        <taxon>Burkholderiales</taxon>
        <taxon>Oxalobacteraceae</taxon>
        <taxon>Oxalobacter</taxon>
    </lineage>
</organism>
<dbReference type="GO" id="GO:0006629">
    <property type="term" value="P:lipid metabolic process"/>
    <property type="evidence" value="ECO:0007669"/>
    <property type="project" value="InterPro"/>
</dbReference>
<proteinExistence type="predicted"/>
<dbReference type="PROSITE" id="PS50007">
    <property type="entry name" value="PIPLC_X_DOMAIN"/>
    <property type="match status" value="1"/>
</dbReference>
<dbReference type="EC" id="4.6.1.13" evidence="2"/>
<dbReference type="CDD" id="cd08586">
    <property type="entry name" value="PI-PLCc_BcPLC_like"/>
    <property type="match status" value="1"/>
</dbReference>
<evidence type="ECO:0000313" key="8">
    <source>
        <dbReference type="Proteomes" id="UP000005089"/>
    </source>
</evidence>
<protein>
    <recommendedName>
        <fullName evidence="3">1-phosphatidylinositol phosphodiesterase</fullName>
        <ecNumber evidence="2">4.6.1.13</ecNumber>
    </recommendedName>
    <alternativeName>
        <fullName evidence="4">Phosphatidylinositol diacylglycerol-lyase</fullName>
    </alternativeName>
    <alternativeName>
        <fullName evidence="5">Phosphatidylinositol-specific phospholipase C</fullName>
    </alternativeName>
</protein>
<dbReference type="Pfam" id="PF26146">
    <property type="entry name" value="PI-PLC_X"/>
    <property type="match status" value="1"/>
</dbReference>
<dbReference type="GO" id="GO:0004436">
    <property type="term" value="F:phosphatidylinositol diacylglycerol-lyase activity"/>
    <property type="evidence" value="ECO:0007669"/>
    <property type="project" value="UniProtKB-EC"/>
</dbReference>
<dbReference type="PANTHER" id="PTHR13593">
    <property type="match status" value="1"/>
</dbReference>
<dbReference type="SMART" id="SM00148">
    <property type="entry name" value="PLCXc"/>
    <property type="match status" value="1"/>
</dbReference>
<dbReference type="PANTHER" id="PTHR13593:SF113">
    <property type="entry name" value="SI:DKEY-266F7.9"/>
    <property type="match status" value="1"/>
</dbReference>
<dbReference type="Gene3D" id="3.20.20.190">
    <property type="entry name" value="Phosphatidylinositol (PI) phosphodiesterase"/>
    <property type="match status" value="1"/>
</dbReference>
<evidence type="ECO:0000256" key="1">
    <source>
        <dbReference type="ARBA" id="ARBA00001316"/>
    </source>
</evidence>
<comment type="catalytic activity">
    <reaction evidence="1">
        <text>a 1,2-diacyl-sn-glycero-3-phospho-(1D-myo-inositol) = 1D-myo-inositol 1,2-cyclic phosphate + a 1,2-diacyl-sn-glycerol</text>
        <dbReference type="Rhea" id="RHEA:17093"/>
        <dbReference type="ChEBI" id="CHEBI:17815"/>
        <dbReference type="ChEBI" id="CHEBI:57880"/>
        <dbReference type="ChEBI" id="CHEBI:58484"/>
        <dbReference type="EC" id="4.6.1.13"/>
    </reaction>
</comment>
<sequence>MLPGGVLKSGVNTIRFSYESYDGTGLFVKKAWLEIFSALDNSKWMLAINNFTLLSGISMPGTHDSAAFRKWYKSPYTCHDTSITEQLQGGIRVLDIRLKTKRSQVVTCHGDVGPNEFQPFNDVLDECHRFLTTNPSEAIVMILKVDDWADYRNDPSGGKKLIKNGLENFRSILYRGKSMPTMNEVRGKIVLLNRIDDSLDFGAPVSIPHNVAGTYLADSVNRQYRVYVQDKCELYSQDYTRSAAKTYKFNCFMDALRKRGNEGQWGEVYLNFASACFFKRFTVGRKQVDIPMFGIYIMDSFLNEIGKGSNLPRALGWLMFDYPFEKYYTTECGYVNVVDIVIGANTFSKGYGKRFRITDDREL</sequence>
<gene>
    <name evidence="7" type="ORF">OFBG_00875</name>
</gene>
<dbReference type="SUPFAM" id="SSF51695">
    <property type="entry name" value="PLC-like phosphodiesterases"/>
    <property type="match status" value="1"/>
</dbReference>
<evidence type="ECO:0000313" key="7">
    <source>
        <dbReference type="EMBL" id="EEO29847.1"/>
    </source>
</evidence>
<evidence type="ECO:0000256" key="5">
    <source>
        <dbReference type="ARBA" id="ARBA00030782"/>
    </source>
</evidence>
<dbReference type="GO" id="GO:0008081">
    <property type="term" value="F:phosphoric diester hydrolase activity"/>
    <property type="evidence" value="ECO:0007669"/>
    <property type="project" value="InterPro"/>
</dbReference>
<dbReference type="InterPro" id="IPR051057">
    <property type="entry name" value="PI-PLC_domain"/>
</dbReference>
<keyword evidence="8" id="KW-1185">Reference proteome</keyword>
<evidence type="ECO:0000256" key="2">
    <source>
        <dbReference type="ARBA" id="ARBA00012581"/>
    </source>
</evidence>
<evidence type="ECO:0000256" key="4">
    <source>
        <dbReference type="ARBA" id="ARBA00030474"/>
    </source>
</evidence>
<evidence type="ECO:0000256" key="3">
    <source>
        <dbReference type="ARBA" id="ARBA00019758"/>
    </source>
</evidence>
<evidence type="ECO:0000259" key="6">
    <source>
        <dbReference type="SMART" id="SM00148"/>
    </source>
</evidence>
<dbReference type="EMBL" id="GG658170">
    <property type="protein sequence ID" value="EEO29847.1"/>
    <property type="molecule type" value="Genomic_DNA"/>
</dbReference>
<dbReference type="AlphaFoldDB" id="C3X9H1"/>